<comment type="caution">
    <text evidence="1">The sequence shown here is derived from an EMBL/GenBank/DDBJ whole genome shotgun (WGS) entry which is preliminary data.</text>
</comment>
<reference evidence="1 2" key="1">
    <citation type="submission" date="2024-01" db="EMBL/GenBank/DDBJ databases">
        <title>The complete chloroplast genome sequence of Lithospermum erythrorhizon: insights into the phylogenetic relationship among Boraginaceae species and the maternal lineages of purple gromwells.</title>
        <authorList>
            <person name="Okada T."/>
            <person name="Watanabe K."/>
        </authorList>
    </citation>
    <scope>NUCLEOTIDE SEQUENCE [LARGE SCALE GENOMIC DNA]</scope>
</reference>
<dbReference type="Proteomes" id="UP001454036">
    <property type="component" value="Unassembled WGS sequence"/>
</dbReference>
<organism evidence="1 2">
    <name type="scientific">Lithospermum erythrorhizon</name>
    <name type="common">Purple gromwell</name>
    <name type="synonym">Lithospermum officinale var. erythrorhizon</name>
    <dbReference type="NCBI Taxonomy" id="34254"/>
    <lineage>
        <taxon>Eukaryota</taxon>
        <taxon>Viridiplantae</taxon>
        <taxon>Streptophyta</taxon>
        <taxon>Embryophyta</taxon>
        <taxon>Tracheophyta</taxon>
        <taxon>Spermatophyta</taxon>
        <taxon>Magnoliopsida</taxon>
        <taxon>eudicotyledons</taxon>
        <taxon>Gunneridae</taxon>
        <taxon>Pentapetalae</taxon>
        <taxon>asterids</taxon>
        <taxon>lamiids</taxon>
        <taxon>Boraginales</taxon>
        <taxon>Boraginaceae</taxon>
        <taxon>Boraginoideae</taxon>
        <taxon>Lithospermeae</taxon>
        <taxon>Lithospermum</taxon>
    </lineage>
</organism>
<gene>
    <name evidence="1" type="ORF">LIER_08337</name>
</gene>
<protein>
    <submittedName>
        <fullName evidence="1">Uncharacterized protein</fullName>
    </submittedName>
</protein>
<dbReference type="EMBL" id="BAABME010001344">
    <property type="protein sequence ID" value="GAA0149069.1"/>
    <property type="molecule type" value="Genomic_DNA"/>
</dbReference>
<name>A0AAV3PBP6_LITER</name>
<sequence length="159" mass="17829">MEWVWVRACWKSGSSRGRCGASHVGQAGLEDRSLVVGVELVEVCCGAWPWARLLFCFGGSSLYGARSFLGRVGDAFGVDGGWSLAWVGKGLTSDCRKRGRRRGCKQSLMVFSRRNNGIRRGYKRIELWTTTFKGRGWLHILFSGHNGCRRRIRAQQSRG</sequence>
<proteinExistence type="predicted"/>
<accession>A0AAV3PBP6</accession>
<keyword evidence="2" id="KW-1185">Reference proteome</keyword>
<evidence type="ECO:0000313" key="2">
    <source>
        <dbReference type="Proteomes" id="UP001454036"/>
    </source>
</evidence>
<evidence type="ECO:0000313" key="1">
    <source>
        <dbReference type="EMBL" id="GAA0149069.1"/>
    </source>
</evidence>
<dbReference type="AlphaFoldDB" id="A0AAV3PBP6"/>